<dbReference type="GO" id="GO:0005524">
    <property type="term" value="F:ATP binding"/>
    <property type="evidence" value="ECO:0007669"/>
    <property type="project" value="UniProtKB-KW"/>
</dbReference>
<dbReference type="RefSeq" id="WP_070954163.1">
    <property type="nucleotide sequence ID" value="NZ_CP015208.1"/>
</dbReference>
<dbReference type="OrthoDB" id="9805617at2"/>
<dbReference type="Pfam" id="PF11898">
    <property type="entry name" value="DUF3418"/>
    <property type="match status" value="1"/>
</dbReference>
<dbReference type="AlphaFoldDB" id="A0A1D9DXY3"/>
<evidence type="ECO:0000256" key="3">
    <source>
        <dbReference type="ARBA" id="ARBA00022806"/>
    </source>
</evidence>
<keyword evidence="2" id="KW-0378">Hydrolase</keyword>
<dbReference type="InterPro" id="IPR027417">
    <property type="entry name" value="P-loop_NTPase"/>
</dbReference>
<dbReference type="InterPro" id="IPR010222">
    <property type="entry name" value="RNA_helicase_HrpA"/>
</dbReference>
<dbReference type="PROSITE" id="PS51192">
    <property type="entry name" value="HELICASE_ATP_BIND_1"/>
    <property type="match status" value="1"/>
</dbReference>
<dbReference type="NCBIfam" id="NF008348">
    <property type="entry name" value="PRK11131.1"/>
    <property type="match status" value="1"/>
</dbReference>
<sequence>MRPLNISYPQNLPVSERREEILATIAANQVVIIAGATGSGKTTQLPKMCLDLGRKSIAHTQPRRIAARSVAERIAEELGVEIGAEVGYQVRFTDKVSKNTLVKVMTDGILLNALQSDRNLSRYDTIIIDEAHERSLNIDFLLGYLKQLLPKRPDLKVIVTSATIDPESFSRHFENAPIIEVSGRTYPIEVRYRPVQREKSDDDDPDEETTADDYVDGIVEALLELEAEANGDVLVFLSGESEIKDAQDAIEGSVVGGVLQKGIEVLPLYGRLSSAEQHRVFERSKVAGLKRRVILATNVAETSLTIPNIKYVIDAGTARISRYSPRAKVQRLPIEAISQASANQRAGRAGRTSPGVVIRLYSEEDFNARPEYTDPEILRTNLASVILQAATLGLGDLAKFPFLQPPDSRGVKDGLGLLSELGALSTANPAEVKLTPLGRELARLPIEPRFARMLLESRKHGLTREVMVIVAGLTIQDTRERPALKRERADLLHARFADPSSDFLTLLNLWNYIEDQQKKLSSSAFRRLCRNEFLNYLRVREWQDLVRQLRSVTKNLGLEYGEPQVNPDGIHKSLLAGLLSQIGIKQANEKRGPNGKPIKAPAEYLGSNNKKFFIFPGSTLAKKPPEAIMSAELVETSRLFARMNAAIDPAWAEKLGGELCRRTFSEPHWEKSQGAVVAYERVMLFGVPIVVSRRMQYSRIDPAFCRELFIRHALVAGEWDSQQQFDRGNRALLKQLEAAAARARKPALAPSEEDVYRFYEARIPAEVFSTRNFEGWWRKAKHQTPDLLTMTKADLLGEETSDLDNLDLPAQWVHSGQNLRLQYRFEPGAVDDGVTVAIPLPLLANLNSDSFDWLVPSMRPELVTELIRSLPKPIRKNVVPANEWAKKVLQILPAEPNGNLLTELARILQQLSGVRVTANDFDVTRLTSAQRMTYRVIDEKGRTLGLSTDLHLLQQKLADRSRVAVAEVASDQKSPIERENLSTWDFDELPKTIEVNHGLNAVRAFPALVENSDGTVDIRLFATQDQQMQHHPRGVVRLLTMANPSVAKYVEEHLAANEKLALLTLPYSTISALLDDAAKAIAEAELHQFVADGLLFNRTDFETVLLNFRTVVVDRSFEIAALAVKIANAAREANKVISETKAIDFLNELTAEKQHIQDLLIPGFIGQAGEKRLARILVYLQAIKHRITKLSENPMRDRTAAAEFNHALSLFEFAGGSIPLPENATEKHRQARWLLEELRVSLFAQVLGAAEKVSVERIKKVLS</sequence>
<dbReference type="GO" id="GO:0003724">
    <property type="term" value="F:RNA helicase activity"/>
    <property type="evidence" value="ECO:0007669"/>
    <property type="project" value="InterPro"/>
</dbReference>
<evidence type="ECO:0000256" key="4">
    <source>
        <dbReference type="ARBA" id="ARBA00022840"/>
    </source>
</evidence>
<dbReference type="EMBL" id="CP015208">
    <property type="protein sequence ID" value="AOY55650.1"/>
    <property type="molecule type" value="Genomic_DNA"/>
</dbReference>
<dbReference type="PANTHER" id="PTHR18934">
    <property type="entry name" value="ATP-DEPENDENT RNA HELICASE"/>
    <property type="match status" value="1"/>
</dbReference>
<dbReference type="SUPFAM" id="SSF52540">
    <property type="entry name" value="P-loop containing nucleoside triphosphate hydrolases"/>
    <property type="match status" value="1"/>
</dbReference>
<keyword evidence="3 7" id="KW-0347">Helicase</keyword>
<name>A0A1D9DXY3_9MICO</name>
<dbReference type="PROSITE" id="PS51194">
    <property type="entry name" value="HELICASE_CTER"/>
    <property type="match status" value="1"/>
</dbReference>
<feature type="domain" description="Helicase ATP-binding" evidence="5">
    <location>
        <begin position="22"/>
        <end position="182"/>
    </location>
</feature>
<evidence type="ECO:0000256" key="1">
    <source>
        <dbReference type="ARBA" id="ARBA00022741"/>
    </source>
</evidence>
<accession>A0A1D9DXY3</accession>
<dbReference type="InterPro" id="IPR011709">
    <property type="entry name" value="DEAD-box_helicase_OB_fold"/>
</dbReference>
<dbReference type="Pfam" id="PF21010">
    <property type="entry name" value="HA2_C"/>
    <property type="match status" value="1"/>
</dbReference>
<dbReference type="SMART" id="SM00490">
    <property type="entry name" value="HELICc"/>
    <property type="match status" value="1"/>
</dbReference>
<gene>
    <name evidence="7" type="ORF">A4Z71_01170</name>
</gene>
<dbReference type="KEGG" id="rpla:A4Z71_01170"/>
<keyword evidence="4" id="KW-0067">ATP-binding</keyword>
<reference evidence="7 8" key="1">
    <citation type="journal article" date="2016" name="Biochim. Biophys. Acta">
        <title>Photochemical characterization of actinorhodopsin and its functional existence in the natural host.</title>
        <authorList>
            <person name="Nakamura S."/>
            <person name="Kikukawa T."/>
            <person name="Tamogami J."/>
            <person name="Kamiya M."/>
            <person name="Aizawa T."/>
            <person name="Hahn M.W."/>
            <person name="Ihara K."/>
            <person name="Kamo N."/>
            <person name="Demura M."/>
        </authorList>
    </citation>
    <scope>NUCLEOTIDE SEQUENCE [LARGE SCALE GENOMIC DNA]</scope>
    <source>
        <strain evidence="7 8">MWH-Dar1</strain>
    </source>
</reference>
<evidence type="ECO:0000313" key="8">
    <source>
        <dbReference type="Proteomes" id="UP000243784"/>
    </source>
</evidence>
<dbReference type="InterPro" id="IPR003593">
    <property type="entry name" value="AAA+_ATPase"/>
</dbReference>
<dbReference type="GO" id="GO:0016787">
    <property type="term" value="F:hydrolase activity"/>
    <property type="evidence" value="ECO:0007669"/>
    <property type="project" value="UniProtKB-KW"/>
</dbReference>
<keyword evidence="1" id="KW-0547">Nucleotide-binding</keyword>
<dbReference type="InterPro" id="IPR011545">
    <property type="entry name" value="DEAD/DEAH_box_helicase_dom"/>
</dbReference>
<dbReference type="Pfam" id="PF00270">
    <property type="entry name" value="DEAD"/>
    <property type="match status" value="1"/>
</dbReference>
<dbReference type="FunFam" id="3.40.50.300:FF:001922">
    <property type="entry name" value="DEAH (Asp-Glu-Ala-His) box polypeptide 29"/>
    <property type="match status" value="1"/>
</dbReference>
<dbReference type="Gene3D" id="3.40.50.300">
    <property type="entry name" value="P-loop containing nucleotide triphosphate hydrolases"/>
    <property type="match status" value="2"/>
</dbReference>
<dbReference type="SMART" id="SM00382">
    <property type="entry name" value="AAA"/>
    <property type="match status" value="1"/>
</dbReference>
<dbReference type="InterPro" id="IPR007502">
    <property type="entry name" value="Helicase-assoc_dom"/>
</dbReference>
<dbReference type="GO" id="GO:0003723">
    <property type="term" value="F:RNA binding"/>
    <property type="evidence" value="ECO:0007669"/>
    <property type="project" value="TreeGrafter"/>
</dbReference>
<dbReference type="InterPro" id="IPR001650">
    <property type="entry name" value="Helicase_C-like"/>
</dbReference>
<dbReference type="InterPro" id="IPR024590">
    <property type="entry name" value="HrpA_C"/>
</dbReference>
<dbReference type="Pfam" id="PF07717">
    <property type="entry name" value="OB_NTP_bind"/>
    <property type="match status" value="1"/>
</dbReference>
<dbReference type="Gene3D" id="1.20.120.1080">
    <property type="match status" value="1"/>
</dbReference>
<dbReference type="Pfam" id="PF00271">
    <property type="entry name" value="Helicase_C"/>
    <property type="match status" value="1"/>
</dbReference>
<dbReference type="CDD" id="cd18791">
    <property type="entry name" value="SF2_C_RHA"/>
    <property type="match status" value="1"/>
</dbReference>
<feature type="domain" description="Helicase C-terminal" evidence="6">
    <location>
        <begin position="217"/>
        <end position="393"/>
    </location>
</feature>
<dbReference type="PANTHER" id="PTHR18934:SF99">
    <property type="entry name" value="ATP-DEPENDENT RNA HELICASE DHX37-RELATED"/>
    <property type="match status" value="1"/>
</dbReference>
<dbReference type="STRING" id="535712.A4Z71_01170"/>
<dbReference type="SMART" id="SM00847">
    <property type="entry name" value="HA2"/>
    <property type="match status" value="1"/>
</dbReference>
<evidence type="ECO:0000259" key="6">
    <source>
        <dbReference type="PROSITE" id="PS51194"/>
    </source>
</evidence>
<dbReference type="InterPro" id="IPR014001">
    <property type="entry name" value="Helicase_ATP-bd"/>
</dbReference>
<dbReference type="Proteomes" id="UP000243784">
    <property type="component" value="Chromosome"/>
</dbReference>
<dbReference type="NCBIfam" id="TIGR01967">
    <property type="entry name" value="DEAH_box_HrpA"/>
    <property type="match status" value="1"/>
</dbReference>
<dbReference type="SMART" id="SM00487">
    <property type="entry name" value="DEXDc"/>
    <property type="match status" value="1"/>
</dbReference>
<organism evidence="7 8">
    <name type="scientific">Candidatus Rhodoluna planktonica</name>
    <dbReference type="NCBI Taxonomy" id="535712"/>
    <lineage>
        <taxon>Bacteria</taxon>
        <taxon>Bacillati</taxon>
        <taxon>Actinomycetota</taxon>
        <taxon>Actinomycetes</taxon>
        <taxon>Micrococcales</taxon>
        <taxon>Microbacteriaceae</taxon>
        <taxon>Luna cluster</taxon>
        <taxon>Luna-1 subcluster</taxon>
        <taxon>Rhodoluna</taxon>
    </lineage>
</organism>
<proteinExistence type="predicted"/>
<keyword evidence="8" id="KW-1185">Reference proteome</keyword>
<protein>
    <submittedName>
        <fullName evidence="7">ATP-dependent helicase</fullName>
    </submittedName>
</protein>
<evidence type="ECO:0000313" key="7">
    <source>
        <dbReference type="EMBL" id="AOY55650.1"/>
    </source>
</evidence>
<dbReference type="FunFam" id="1.20.120.1080:FF:000005">
    <property type="entry name" value="ATP-dependent helicase HrpA"/>
    <property type="match status" value="1"/>
</dbReference>
<evidence type="ECO:0000256" key="2">
    <source>
        <dbReference type="ARBA" id="ARBA00022801"/>
    </source>
</evidence>
<evidence type="ECO:0000259" key="5">
    <source>
        <dbReference type="PROSITE" id="PS51192"/>
    </source>
</evidence>